<accession>A0LVK7</accession>
<dbReference type="InterPro" id="IPR002937">
    <property type="entry name" value="Amino_oxidase"/>
</dbReference>
<dbReference type="NCBIfam" id="TIGR03467">
    <property type="entry name" value="HpnE"/>
    <property type="match status" value="1"/>
</dbReference>
<dbReference type="InterPro" id="IPR017830">
    <property type="entry name" value="SQase_HpnE"/>
</dbReference>
<dbReference type="Gene3D" id="3.50.50.60">
    <property type="entry name" value="FAD/NAD(P)-binding domain"/>
    <property type="match status" value="1"/>
</dbReference>
<dbReference type="GO" id="GO:0016491">
    <property type="term" value="F:oxidoreductase activity"/>
    <property type="evidence" value="ECO:0007669"/>
    <property type="project" value="UniProtKB-KW"/>
</dbReference>
<dbReference type="PRINTS" id="PR00757">
    <property type="entry name" value="AMINEOXDASEF"/>
</dbReference>
<evidence type="ECO:0000256" key="4">
    <source>
        <dbReference type="SAM" id="Phobius"/>
    </source>
</evidence>
<dbReference type="PANTHER" id="PTHR42923:SF47">
    <property type="entry name" value="BLR3003 PROTEIN"/>
    <property type="match status" value="1"/>
</dbReference>
<organism evidence="6 7">
    <name type="scientific">Acidothermus cellulolyticus (strain ATCC 43068 / DSM 8971 / 11B)</name>
    <dbReference type="NCBI Taxonomy" id="351607"/>
    <lineage>
        <taxon>Bacteria</taxon>
        <taxon>Bacillati</taxon>
        <taxon>Actinomycetota</taxon>
        <taxon>Actinomycetes</taxon>
        <taxon>Acidothermales</taxon>
        <taxon>Acidothermaceae</taxon>
        <taxon>Acidothermus</taxon>
    </lineage>
</organism>
<dbReference type="PANTHER" id="PTHR42923">
    <property type="entry name" value="PROTOPORPHYRINOGEN OXIDASE"/>
    <property type="match status" value="1"/>
</dbReference>
<feature type="transmembrane region" description="Helical" evidence="4">
    <location>
        <begin position="12"/>
        <end position="33"/>
    </location>
</feature>
<dbReference type="InterPro" id="IPR001613">
    <property type="entry name" value="Flavin_amine_oxidase"/>
</dbReference>
<dbReference type="Pfam" id="PF01593">
    <property type="entry name" value="Amino_oxidase"/>
    <property type="match status" value="1"/>
</dbReference>
<evidence type="ECO:0000313" key="6">
    <source>
        <dbReference type="EMBL" id="ABK53467.1"/>
    </source>
</evidence>
<dbReference type="OrthoDB" id="7849608at2"/>
<evidence type="ECO:0000256" key="2">
    <source>
        <dbReference type="ARBA" id="ARBA00023002"/>
    </source>
</evidence>
<sequence>MNGTRSADGPSVVIIGGGLAGLAAAIGAADAGWRVTVVEARPRLGGLTHSFTREVAGERVAVDNGQHVFLRCCSAYRAFLHRLGVAGQTVLLPLDVPVVDPATRRKGRLRRDPLPAPLHLLRSLAGYPLLSLRERWTAARAITALRRVDRNSRAVDQRSFGDWLAQRGVPQRAVDRLIDVFTVATLNAPAALVSLGIAAMVFQDGLLTDRTACDIGYATVPLGELHGSAAGRLLGALGVRVLLRTSARSVMPQGDRWQVEVADPAGVPRILDADAVVVAVPHDRATRLLPPGALPVSPGLLHSSPIINVHVIYDRRVLDRPFLASVESPAQFIFDRTTASGLAAVRPEWQYLAVSVSAATRWIREPVAAIRAVFLPAVQEILPDARTAEVIDFFVTREPQATFLPEPGSAAYRLGTRTRLPGLFLAGAWTDTGWPATMEGAVRSGWAAAAALGELSGRFDAPVVDLRGEKPGNVAAPREDPAGVEA</sequence>
<keyword evidence="2" id="KW-0560">Oxidoreductase</keyword>
<dbReference type="EMBL" id="CP000481">
    <property type="protein sequence ID" value="ABK53467.1"/>
    <property type="molecule type" value="Genomic_DNA"/>
</dbReference>
<dbReference type="Proteomes" id="UP000008221">
    <property type="component" value="Chromosome"/>
</dbReference>
<keyword evidence="4" id="KW-1133">Transmembrane helix</keyword>
<dbReference type="InParanoid" id="A0LVK7"/>
<protein>
    <submittedName>
        <fullName evidence="6">Amine oxidase</fullName>
    </submittedName>
</protein>
<keyword evidence="4" id="KW-0472">Membrane</keyword>
<dbReference type="AlphaFoldDB" id="A0LVK7"/>
<feature type="binding site" evidence="3">
    <location>
        <begin position="39"/>
        <end position="40"/>
    </location>
    <ligand>
        <name>FAD</name>
        <dbReference type="ChEBI" id="CHEBI:57692"/>
    </ligand>
</feature>
<name>A0LVK7_ACIC1</name>
<keyword evidence="7" id="KW-1185">Reference proteome</keyword>
<comment type="cofactor">
    <cofactor evidence="1">
        <name>FAD</name>
        <dbReference type="ChEBI" id="CHEBI:57692"/>
    </cofactor>
</comment>
<dbReference type="KEGG" id="ace:Acel_1695"/>
<dbReference type="SUPFAM" id="SSF51905">
    <property type="entry name" value="FAD/NAD(P)-binding domain"/>
    <property type="match status" value="1"/>
</dbReference>
<evidence type="ECO:0000259" key="5">
    <source>
        <dbReference type="Pfam" id="PF01593"/>
    </source>
</evidence>
<evidence type="ECO:0000256" key="3">
    <source>
        <dbReference type="PIRSR" id="PIRSR601613-1"/>
    </source>
</evidence>
<dbReference type="RefSeq" id="WP_011720530.1">
    <property type="nucleotide sequence ID" value="NC_008578.1"/>
</dbReference>
<reference evidence="6 7" key="1">
    <citation type="journal article" date="2009" name="Genome Res.">
        <title>Complete genome of the cellulolytic thermophile Acidothermus cellulolyticus 11B provides insights into its ecophysiological and evolutionary adaptations.</title>
        <authorList>
            <person name="Barabote R.D."/>
            <person name="Xie G."/>
            <person name="Leu D.H."/>
            <person name="Normand P."/>
            <person name="Necsulea A."/>
            <person name="Daubin V."/>
            <person name="Medigue C."/>
            <person name="Adney W.S."/>
            <person name="Xu X.C."/>
            <person name="Lapidus A."/>
            <person name="Parales R.E."/>
            <person name="Detter C."/>
            <person name="Pujic P."/>
            <person name="Bruce D."/>
            <person name="Lavire C."/>
            <person name="Challacombe J.F."/>
            <person name="Brettin T.S."/>
            <person name="Berry A.M."/>
        </authorList>
    </citation>
    <scope>NUCLEOTIDE SEQUENCE [LARGE SCALE GENOMIC DNA]</scope>
    <source>
        <strain evidence="7">ATCC 43068 / DSM 8971 / 11B</strain>
    </source>
</reference>
<gene>
    <name evidence="6" type="ordered locus">Acel_1695</name>
</gene>
<feature type="domain" description="Amine oxidase" evidence="5">
    <location>
        <begin position="19"/>
        <end position="452"/>
    </location>
</feature>
<proteinExistence type="predicted"/>
<dbReference type="eggNOG" id="COG1232">
    <property type="taxonomic scope" value="Bacteria"/>
</dbReference>
<dbReference type="HOGENOM" id="CLU_022687_2_0_11"/>
<evidence type="ECO:0000313" key="7">
    <source>
        <dbReference type="Proteomes" id="UP000008221"/>
    </source>
</evidence>
<evidence type="ECO:0000256" key="1">
    <source>
        <dbReference type="ARBA" id="ARBA00001974"/>
    </source>
</evidence>
<keyword evidence="4" id="KW-0812">Transmembrane</keyword>
<dbReference type="InterPro" id="IPR050464">
    <property type="entry name" value="Zeta_carotene_desat/Oxidored"/>
</dbReference>
<dbReference type="InterPro" id="IPR036188">
    <property type="entry name" value="FAD/NAD-bd_sf"/>
</dbReference>
<dbReference type="STRING" id="351607.Acel_1695"/>